<dbReference type="InterPro" id="IPR006095">
    <property type="entry name" value="Glu/Leu/Phe/Val/Trp_DH"/>
</dbReference>
<gene>
    <name evidence="5" type="ORF">ACFOWD_12400</name>
</gene>
<accession>A0ABV8RBL0</accession>
<dbReference type="SMART" id="SM00839">
    <property type="entry name" value="ELFV_dehydrog"/>
    <property type="match status" value="1"/>
</dbReference>
<keyword evidence="2 3" id="KW-0560">Oxidoreductase</keyword>
<dbReference type="EMBL" id="JBHSCY010000003">
    <property type="protein sequence ID" value="MFC4269711.1"/>
    <property type="molecule type" value="Genomic_DNA"/>
</dbReference>
<sequence length="408" mass="45261">MKELLKKYENKQPEIVFHWKDAETEAEGWTVINSLRGGAAGGGTRMREGLDMNEVLSLAKTMEVKFTVSGPAIGGAKSGINFNPHDIRKKGVLERWYKAVAPLLKSYYGTGGDLNVDEIHEVIPITEESGVWHPQEGVFNGHFKPTEADKINRIGQLRHGVIKVIEDEKLSPLVTKKYTVADMITGFGVAEAVRHYYDIYGGSVVGKRAIVQGFGNVGSAAAYYLAEMGAKVVGIIDRDGGVINENGFSFEEIRALFLAKDGNTLVADNMIPFNEINEKIWNLPCEIFAPCAASRLIQQEQINEMIETGLEVISCGANVPFADKEIFFGSIMEDTDKKVSLIPDFISNCGMARVFAYFMERKVEMTDEAIFNDTSETIRKALEKTFEKSPYKTNISETAFEIALEQLI</sequence>
<dbReference type="InterPro" id="IPR006096">
    <property type="entry name" value="Glu/Leu/Phe/Val/Trp_DH_C"/>
</dbReference>
<feature type="domain" description="Glutamate/phenylalanine/leucine/valine/L-tryptophan dehydrogenase C-terminal" evidence="4">
    <location>
        <begin position="181"/>
        <end position="407"/>
    </location>
</feature>
<reference evidence="6" key="1">
    <citation type="journal article" date="2019" name="Int. J. Syst. Evol. Microbiol.">
        <title>The Global Catalogue of Microorganisms (GCM) 10K type strain sequencing project: providing services to taxonomists for standard genome sequencing and annotation.</title>
        <authorList>
            <consortium name="The Broad Institute Genomics Platform"/>
            <consortium name="The Broad Institute Genome Sequencing Center for Infectious Disease"/>
            <person name="Wu L."/>
            <person name="Ma J."/>
        </authorList>
    </citation>
    <scope>NUCLEOTIDE SEQUENCE [LARGE SCALE GENOMIC DNA]</scope>
    <source>
        <strain evidence="6">CECT 8655</strain>
    </source>
</reference>
<dbReference type="PANTHER" id="PTHR11606:SF13">
    <property type="entry name" value="GLUTAMATE DEHYDROGENASE 1, MITOCHONDRIAL"/>
    <property type="match status" value="1"/>
</dbReference>
<dbReference type="InterPro" id="IPR006097">
    <property type="entry name" value="Glu/Leu/Phe/Val/Trp_DH_dimer"/>
</dbReference>
<dbReference type="SUPFAM" id="SSF51735">
    <property type="entry name" value="NAD(P)-binding Rossmann-fold domains"/>
    <property type="match status" value="1"/>
</dbReference>
<comment type="caution">
    <text evidence="5">The sequence shown here is derived from an EMBL/GenBank/DDBJ whole genome shotgun (WGS) entry which is preliminary data.</text>
</comment>
<evidence type="ECO:0000256" key="1">
    <source>
        <dbReference type="ARBA" id="ARBA00006382"/>
    </source>
</evidence>
<dbReference type="RefSeq" id="WP_298994286.1">
    <property type="nucleotide sequence ID" value="NZ_JBHSCY010000003.1"/>
</dbReference>
<dbReference type="PRINTS" id="PR00082">
    <property type="entry name" value="GLFDHDRGNASE"/>
</dbReference>
<proteinExistence type="inferred from homology"/>
<dbReference type="PANTHER" id="PTHR11606">
    <property type="entry name" value="GLUTAMATE DEHYDROGENASE"/>
    <property type="match status" value="1"/>
</dbReference>
<dbReference type="Pfam" id="PF00208">
    <property type="entry name" value="ELFV_dehydrog"/>
    <property type="match status" value="1"/>
</dbReference>
<dbReference type="Gene3D" id="3.40.50.720">
    <property type="entry name" value="NAD(P)-binding Rossmann-like Domain"/>
    <property type="match status" value="1"/>
</dbReference>
<dbReference type="SUPFAM" id="SSF53223">
    <property type="entry name" value="Aminoacid dehydrogenase-like, N-terminal domain"/>
    <property type="match status" value="1"/>
</dbReference>
<evidence type="ECO:0000313" key="6">
    <source>
        <dbReference type="Proteomes" id="UP001595826"/>
    </source>
</evidence>
<dbReference type="Gene3D" id="3.40.50.10860">
    <property type="entry name" value="Leucine Dehydrogenase, chain A, domain 1"/>
    <property type="match status" value="1"/>
</dbReference>
<dbReference type="InterPro" id="IPR046346">
    <property type="entry name" value="Aminoacid_DH-like_N_sf"/>
</dbReference>
<dbReference type="Pfam" id="PF02812">
    <property type="entry name" value="ELFV_dehydrog_N"/>
    <property type="match status" value="1"/>
</dbReference>
<protein>
    <submittedName>
        <fullName evidence="5">Glu/Leu/Phe/Val dehydrogenase dimerization domain-containing protein</fullName>
    </submittedName>
</protein>
<evidence type="ECO:0000256" key="3">
    <source>
        <dbReference type="RuleBase" id="RU004417"/>
    </source>
</evidence>
<dbReference type="InterPro" id="IPR036291">
    <property type="entry name" value="NAD(P)-bd_dom_sf"/>
</dbReference>
<evidence type="ECO:0000256" key="2">
    <source>
        <dbReference type="ARBA" id="ARBA00023002"/>
    </source>
</evidence>
<dbReference type="Proteomes" id="UP001595826">
    <property type="component" value="Unassembled WGS sequence"/>
</dbReference>
<comment type="similarity">
    <text evidence="1 3">Belongs to the Glu/Leu/Phe/Val dehydrogenases family.</text>
</comment>
<organism evidence="5 6">
    <name type="scientific">Polaribacter marinivivus</name>
    <dbReference type="NCBI Taxonomy" id="1524260"/>
    <lineage>
        <taxon>Bacteria</taxon>
        <taxon>Pseudomonadati</taxon>
        <taxon>Bacteroidota</taxon>
        <taxon>Flavobacteriia</taxon>
        <taxon>Flavobacteriales</taxon>
        <taxon>Flavobacteriaceae</taxon>
    </lineage>
</organism>
<evidence type="ECO:0000313" key="5">
    <source>
        <dbReference type="EMBL" id="MFC4269711.1"/>
    </source>
</evidence>
<name>A0ABV8RBL0_9FLAO</name>
<evidence type="ECO:0000259" key="4">
    <source>
        <dbReference type="SMART" id="SM00839"/>
    </source>
</evidence>
<keyword evidence="6" id="KW-1185">Reference proteome</keyword>